<comment type="caution">
    <text evidence="2">The sequence shown here is derived from an EMBL/GenBank/DDBJ whole genome shotgun (WGS) entry which is preliminary data.</text>
</comment>
<protein>
    <recommendedName>
        <fullName evidence="4">Alkaline phosphatase</fullName>
    </recommendedName>
</protein>
<evidence type="ECO:0000313" key="2">
    <source>
        <dbReference type="EMBL" id="CAG7734858.1"/>
    </source>
</evidence>
<name>A0A8J2K7W4_9HEXA</name>
<dbReference type="EMBL" id="CAJVCH010277620">
    <property type="protein sequence ID" value="CAG7734858.1"/>
    <property type="molecule type" value="Genomic_DNA"/>
</dbReference>
<feature type="binding site" evidence="1">
    <location>
        <position position="164"/>
    </location>
    <ligand>
        <name>Zn(2+)</name>
        <dbReference type="ChEBI" id="CHEBI:29105"/>
        <label>2</label>
    </ligand>
</feature>
<dbReference type="PANTHER" id="PTHR11596">
    <property type="entry name" value="ALKALINE PHOSPHATASE"/>
    <property type="match status" value="1"/>
</dbReference>
<feature type="non-terminal residue" evidence="2">
    <location>
        <position position="237"/>
    </location>
</feature>
<comment type="cofactor">
    <cofactor evidence="1">
        <name>Mg(2+)</name>
        <dbReference type="ChEBI" id="CHEBI:18420"/>
    </cofactor>
    <text evidence="1">Binds 1 Mg(2+) ion.</text>
</comment>
<feature type="binding site" evidence="1">
    <location>
        <position position="165"/>
    </location>
    <ligand>
        <name>Zn(2+)</name>
        <dbReference type="ChEBI" id="CHEBI:29105"/>
        <label>2</label>
    </ligand>
</feature>
<dbReference type="PANTHER" id="PTHR11596:SF5">
    <property type="entry name" value="ALKALINE PHOSPHATASE"/>
    <property type="match status" value="1"/>
</dbReference>
<keyword evidence="1" id="KW-0862">Zinc</keyword>
<dbReference type="Proteomes" id="UP000708208">
    <property type="component" value="Unassembled WGS sequence"/>
</dbReference>
<proteinExistence type="predicted"/>
<dbReference type="OrthoDB" id="5818554at2759"/>
<keyword evidence="1" id="KW-0479">Metal-binding</keyword>
<evidence type="ECO:0000313" key="3">
    <source>
        <dbReference type="Proteomes" id="UP000708208"/>
    </source>
</evidence>
<dbReference type="SMART" id="SM00098">
    <property type="entry name" value="alkPPc"/>
    <property type="match status" value="1"/>
</dbReference>
<reference evidence="2" key="1">
    <citation type="submission" date="2021-06" db="EMBL/GenBank/DDBJ databases">
        <authorList>
            <person name="Hodson N. C."/>
            <person name="Mongue J. A."/>
            <person name="Jaron S. K."/>
        </authorList>
    </citation>
    <scope>NUCLEOTIDE SEQUENCE</scope>
</reference>
<dbReference type="AlphaFoldDB" id="A0A8J2K7W4"/>
<comment type="cofactor">
    <cofactor evidence="1">
        <name>Zn(2+)</name>
        <dbReference type="ChEBI" id="CHEBI:29105"/>
    </cofactor>
    <text evidence="1">Binds 2 Zn(2+) ions.</text>
</comment>
<evidence type="ECO:0008006" key="4">
    <source>
        <dbReference type="Google" id="ProtNLM"/>
    </source>
</evidence>
<feature type="non-terminal residue" evidence="2">
    <location>
        <position position="1"/>
    </location>
</feature>
<dbReference type="Pfam" id="PF00245">
    <property type="entry name" value="Alk_phosphatase"/>
    <property type="match status" value="1"/>
</dbReference>
<feature type="binding site" evidence="1">
    <location>
        <position position="118"/>
    </location>
    <ligand>
        <name>Mg(2+)</name>
        <dbReference type="ChEBI" id="CHEBI:18420"/>
    </ligand>
</feature>
<feature type="binding site" evidence="1">
    <location>
        <position position="123"/>
    </location>
    <ligand>
        <name>Zn(2+)</name>
        <dbReference type="ChEBI" id="CHEBI:29105"/>
        <label>2</label>
    </ligand>
</feature>
<feature type="binding site" evidence="1">
    <location>
        <position position="127"/>
    </location>
    <ligand>
        <name>Zn(2+)</name>
        <dbReference type="ChEBI" id="CHEBI:29105"/>
        <label>2</label>
    </ligand>
</feature>
<dbReference type="GO" id="GO:0004035">
    <property type="term" value="F:alkaline phosphatase activity"/>
    <property type="evidence" value="ECO:0007669"/>
    <property type="project" value="TreeGrafter"/>
</dbReference>
<keyword evidence="1" id="KW-0460">Magnesium</keyword>
<gene>
    <name evidence="2" type="ORF">AFUS01_LOCUS23221</name>
</gene>
<dbReference type="GO" id="GO:0046872">
    <property type="term" value="F:metal ion binding"/>
    <property type="evidence" value="ECO:0007669"/>
    <property type="project" value="UniProtKB-KW"/>
</dbReference>
<sequence length="237" mass="26369">NPGRKINVILGGGRREFMPYNVPDPETGVGGKRRDGKNLIDTWKKSKVGEKAEYVWNKNQFDKINATETDYLLGLFSYDHLDYVMDMDDTKDPTLPEMAKKAIEILSKNPKGYFLFIEGGRIDHAHHSTKAQKALVETIAMDSAVQTCSDLTDASDTLILVTADHAHVMTIAGYPQRGNPILGFAGISDVDDMPYTTLSYANGPGYKHPDDNGDRYDMTNDNLENAEYTQMTSVPLL</sequence>
<accession>A0A8J2K7W4</accession>
<dbReference type="InterPro" id="IPR001952">
    <property type="entry name" value="Alkaline_phosphatase"/>
</dbReference>
<organism evidence="2 3">
    <name type="scientific">Allacma fusca</name>
    <dbReference type="NCBI Taxonomy" id="39272"/>
    <lineage>
        <taxon>Eukaryota</taxon>
        <taxon>Metazoa</taxon>
        <taxon>Ecdysozoa</taxon>
        <taxon>Arthropoda</taxon>
        <taxon>Hexapoda</taxon>
        <taxon>Collembola</taxon>
        <taxon>Symphypleona</taxon>
        <taxon>Sminthuridae</taxon>
        <taxon>Allacma</taxon>
    </lineage>
</organism>
<keyword evidence="3" id="KW-1185">Reference proteome</keyword>
<evidence type="ECO:0000256" key="1">
    <source>
        <dbReference type="PIRSR" id="PIRSR601952-2"/>
    </source>
</evidence>